<dbReference type="RefSeq" id="WP_163790474.1">
    <property type="nucleotide sequence ID" value="NZ_AP022587.1"/>
</dbReference>
<feature type="transmembrane region" description="Helical" evidence="6">
    <location>
        <begin position="264"/>
        <end position="286"/>
    </location>
</feature>
<keyword evidence="3 6" id="KW-0812">Transmembrane</keyword>
<dbReference type="Pfam" id="PF03631">
    <property type="entry name" value="Virul_fac_BrkB"/>
    <property type="match status" value="1"/>
</dbReference>
<evidence type="ECO:0000256" key="3">
    <source>
        <dbReference type="ARBA" id="ARBA00022692"/>
    </source>
</evidence>
<keyword evidence="5 6" id="KW-0472">Membrane</keyword>
<dbReference type="PANTHER" id="PTHR30213:SF1">
    <property type="entry name" value="INNER MEMBRANE PROTEIN YHJD"/>
    <property type="match status" value="1"/>
</dbReference>
<keyword evidence="4 6" id="KW-1133">Transmembrane helix</keyword>
<protein>
    <submittedName>
        <fullName evidence="7">Inner membrane protein YhjD</fullName>
    </submittedName>
</protein>
<name>A0A7I7Q8L6_9MYCO</name>
<sequence length="342" mass="37197">MDEPAKPGILDRLRARFGWLDHVLRAYKHFDERNGGFLAAGLTYYTIFALFPLLMVSFAVVGFMLAQDPRLLASIDDHIRDAVAGELGRQLVDLMNSAINARTSVGVIGLAASAWAGLGWMSHMRGAVTEMWWDEPPQSPGFVRGKLSDLVAMLGTFVVIVATIALTALGHAAPMRAVLKWAGVPDFSIFGELFRGLSILVSLLVSWMLFTWMIGRLPRHRVSLADSARAGLLAAIGFELFKQVASIYLRVVLRSPAGATFGPVLGLMVFSYITGYLVLFATAWAATLSNDPRSKYAPPPAPAIIAPRILLDEGISTRQTLTAMAMGAVGALALSRLTRWRR</sequence>
<evidence type="ECO:0000256" key="2">
    <source>
        <dbReference type="ARBA" id="ARBA00022475"/>
    </source>
</evidence>
<dbReference type="Proteomes" id="UP000467130">
    <property type="component" value="Chromosome"/>
</dbReference>
<dbReference type="GO" id="GO:0005886">
    <property type="term" value="C:plasma membrane"/>
    <property type="evidence" value="ECO:0007669"/>
    <property type="project" value="UniProtKB-SubCell"/>
</dbReference>
<evidence type="ECO:0000313" key="7">
    <source>
        <dbReference type="EMBL" id="BBY22481.1"/>
    </source>
</evidence>
<evidence type="ECO:0000256" key="4">
    <source>
        <dbReference type="ARBA" id="ARBA00022989"/>
    </source>
</evidence>
<accession>A0A7I7Q8L6</accession>
<dbReference type="KEGG" id="msto:MSTO_26860"/>
<evidence type="ECO:0000256" key="1">
    <source>
        <dbReference type="ARBA" id="ARBA00004651"/>
    </source>
</evidence>
<evidence type="ECO:0000256" key="5">
    <source>
        <dbReference type="ARBA" id="ARBA00023136"/>
    </source>
</evidence>
<proteinExistence type="predicted"/>
<comment type="subcellular location">
    <subcellularLocation>
        <location evidence="1">Cell membrane</location>
        <topology evidence="1">Multi-pass membrane protein</topology>
    </subcellularLocation>
</comment>
<feature type="transmembrane region" description="Helical" evidence="6">
    <location>
        <begin position="320"/>
        <end position="338"/>
    </location>
</feature>
<dbReference type="InterPro" id="IPR017039">
    <property type="entry name" value="Virul_fac_BrkB"/>
</dbReference>
<evidence type="ECO:0000313" key="8">
    <source>
        <dbReference type="Proteomes" id="UP000467130"/>
    </source>
</evidence>
<dbReference type="PIRSF" id="PIRSF035875">
    <property type="entry name" value="RNase_BN"/>
    <property type="match status" value="1"/>
</dbReference>
<keyword evidence="8" id="KW-1185">Reference proteome</keyword>
<dbReference type="PANTHER" id="PTHR30213">
    <property type="entry name" value="INNER MEMBRANE PROTEIN YHJD"/>
    <property type="match status" value="1"/>
</dbReference>
<evidence type="ECO:0000256" key="6">
    <source>
        <dbReference type="SAM" id="Phobius"/>
    </source>
</evidence>
<gene>
    <name evidence="7" type="ORF">MSTO_26860</name>
</gene>
<reference evidence="7 8" key="1">
    <citation type="journal article" date="2019" name="Emerg. Microbes Infect.">
        <title>Comprehensive subspecies identification of 175 nontuberculous mycobacteria species based on 7547 genomic profiles.</title>
        <authorList>
            <person name="Matsumoto Y."/>
            <person name="Kinjo T."/>
            <person name="Motooka D."/>
            <person name="Nabeya D."/>
            <person name="Jung N."/>
            <person name="Uechi K."/>
            <person name="Horii T."/>
            <person name="Iida T."/>
            <person name="Fujita J."/>
            <person name="Nakamura S."/>
        </authorList>
    </citation>
    <scope>NUCLEOTIDE SEQUENCE [LARGE SCALE GENOMIC DNA]</scope>
    <source>
        <strain evidence="7 8">JCM 17783</strain>
    </source>
</reference>
<dbReference type="NCBIfam" id="TIGR00766">
    <property type="entry name" value="inner membrane protein YhjD"/>
    <property type="match status" value="1"/>
</dbReference>
<dbReference type="EMBL" id="AP022587">
    <property type="protein sequence ID" value="BBY22481.1"/>
    <property type="molecule type" value="Genomic_DNA"/>
</dbReference>
<feature type="transmembrane region" description="Helical" evidence="6">
    <location>
        <begin position="150"/>
        <end position="173"/>
    </location>
</feature>
<feature type="transmembrane region" description="Helical" evidence="6">
    <location>
        <begin position="42"/>
        <end position="66"/>
    </location>
</feature>
<feature type="transmembrane region" description="Helical" evidence="6">
    <location>
        <begin position="193"/>
        <end position="214"/>
    </location>
</feature>
<keyword evidence="2" id="KW-1003">Cell membrane</keyword>
<dbReference type="AlphaFoldDB" id="A0A7I7Q8L6"/>
<organism evidence="7 8">
    <name type="scientific">Mycobacterium stomatepiae</name>
    <dbReference type="NCBI Taxonomy" id="470076"/>
    <lineage>
        <taxon>Bacteria</taxon>
        <taxon>Bacillati</taxon>
        <taxon>Actinomycetota</taxon>
        <taxon>Actinomycetes</taxon>
        <taxon>Mycobacteriales</taxon>
        <taxon>Mycobacteriaceae</taxon>
        <taxon>Mycobacterium</taxon>
        <taxon>Mycobacterium simiae complex</taxon>
    </lineage>
</organism>
<dbReference type="InterPro" id="IPR005274">
    <property type="entry name" value="IM_pro_YhjD"/>
</dbReference>